<keyword evidence="2" id="KW-1185">Reference proteome</keyword>
<dbReference type="EMBL" id="CM044708">
    <property type="protein sequence ID" value="KAI5650157.1"/>
    <property type="molecule type" value="Genomic_DNA"/>
</dbReference>
<evidence type="ECO:0000313" key="2">
    <source>
        <dbReference type="Proteomes" id="UP001060085"/>
    </source>
</evidence>
<accession>A0ACB9ZT78</accession>
<sequence length="443" mass="51710">MKELVEVFVPIASNKGSEMQELQQIRKDMTDMKGNMINLSMEHRSRNNIGEHVTSHTQWGYRNFSPYARPYDCGRSSQTLGIASRLLSYNNLKLPLLCGTFGRYDYEAWEQEVESLFYSYGVREEVKFQLVLKSFSYVVNDWWDCNCEYRIRMRLKPIKTWSLMKQALRIRCGVENYEGQGKGQAKVKFMESSMVEESLKTQAMEEKRTVEQGSFNEEQSVIESISTLLEECEYTKSVVSTKESEGKTKENEKVEEKQDDIEKSEETKEEMSSIPFEREKREEMREIRFISSLDLLLKVVMLRELVSSLVLYVVYFMLSLKGSLLGIVICVIFPLFLRFVSHQFEFPYDEKKVLIVDEFLKALFLENINGFQLYHFHLKELKGLLICGKEKSGCLKVLQAHLCDLVKTTFGNGVLKLTLKNLVEKHLVYSIPFIEFLLKDDIF</sequence>
<comment type="caution">
    <text evidence="1">The sequence shown here is derived from an EMBL/GenBank/DDBJ whole genome shotgun (WGS) entry which is preliminary data.</text>
</comment>
<protein>
    <submittedName>
        <fullName evidence="1">Uncharacterized protein</fullName>
    </submittedName>
</protein>
<proteinExistence type="predicted"/>
<dbReference type="Proteomes" id="UP001060085">
    <property type="component" value="Linkage Group LG08"/>
</dbReference>
<gene>
    <name evidence="1" type="ORF">M9H77_36162</name>
</gene>
<organism evidence="1 2">
    <name type="scientific">Catharanthus roseus</name>
    <name type="common">Madagascar periwinkle</name>
    <name type="synonym">Vinca rosea</name>
    <dbReference type="NCBI Taxonomy" id="4058"/>
    <lineage>
        <taxon>Eukaryota</taxon>
        <taxon>Viridiplantae</taxon>
        <taxon>Streptophyta</taxon>
        <taxon>Embryophyta</taxon>
        <taxon>Tracheophyta</taxon>
        <taxon>Spermatophyta</taxon>
        <taxon>Magnoliopsida</taxon>
        <taxon>eudicotyledons</taxon>
        <taxon>Gunneridae</taxon>
        <taxon>Pentapetalae</taxon>
        <taxon>asterids</taxon>
        <taxon>lamiids</taxon>
        <taxon>Gentianales</taxon>
        <taxon>Apocynaceae</taxon>
        <taxon>Rauvolfioideae</taxon>
        <taxon>Vinceae</taxon>
        <taxon>Catharanthinae</taxon>
        <taxon>Catharanthus</taxon>
    </lineage>
</organism>
<name>A0ACB9ZT78_CATRO</name>
<reference evidence="2" key="1">
    <citation type="journal article" date="2023" name="Nat. Plants">
        <title>Single-cell RNA sequencing provides a high-resolution roadmap for understanding the multicellular compartmentation of specialized metabolism.</title>
        <authorList>
            <person name="Sun S."/>
            <person name="Shen X."/>
            <person name="Li Y."/>
            <person name="Li Y."/>
            <person name="Wang S."/>
            <person name="Li R."/>
            <person name="Zhang H."/>
            <person name="Shen G."/>
            <person name="Guo B."/>
            <person name="Wei J."/>
            <person name="Xu J."/>
            <person name="St-Pierre B."/>
            <person name="Chen S."/>
            <person name="Sun C."/>
        </authorList>
    </citation>
    <scope>NUCLEOTIDE SEQUENCE [LARGE SCALE GENOMIC DNA]</scope>
</reference>
<evidence type="ECO:0000313" key="1">
    <source>
        <dbReference type="EMBL" id="KAI5650157.1"/>
    </source>
</evidence>